<organism evidence="7 8">
    <name type="scientific">Aquibium oceanicum</name>
    <dbReference type="NCBI Taxonomy" id="1670800"/>
    <lineage>
        <taxon>Bacteria</taxon>
        <taxon>Pseudomonadati</taxon>
        <taxon>Pseudomonadota</taxon>
        <taxon>Alphaproteobacteria</taxon>
        <taxon>Hyphomicrobiales</taxon>
        <taxon>Phyllobacteriaceae</taxon>
        <taxon>Aquibium</taxon>
    </lineage>
</organism>
<evidence type="ECO:0000256" key="2">
    <source>
        <dbReference type="ARBA" id="ARBA00010961"/>
    </source>
</evidence>
<dbReference type="RefSeq" id="WP_072606120.1">
    <property type="nucleotide sequence ID" value="NZ_CP018171.1"/>
</dbReference>
<dbReference type="Pfam" id="PF00872">
    <property type="entry name" value="Transposase_mut"/>
    <property type="match status" value="1"/>
</dbReference>
<reference evidence="8" key="1">
    <citation type="submission" date="2016-11" db="EMBL/GenBank/DDBJ databases">
        <title>Mesorhizobium oceanicum sp. nov., isolated from deep seawater in South China Sea.</title>
        <authorList>
            <person name="Fu G.-Y."/>
        </authorList>
    </citation>
    <scope>NUCLEOTIDE SEQUENCE [LARGE SCALE GENOMIC DNA]</scope>
    <source>
        <strain evidence="8">B7</strain>
    </source>
</reference>
<dbReference type="PANTHER" id="PTHR33217">
    <property type="entry name" value="TRANSPOSASE FOR INSERTION SEQUENCE ELEMENT IS1081"/>
    <property type="match status" value="1"/>
</dbReference>
<sequence length="424" mass="46581">MKKDITSMTGPVGGAVEEAFADVQQSFERLCLAAGMEALGAMMEADVEAACGPRHGRDENRHAHRWGRTRGRIGFHGGKVEVERPRIRGVGGREVPVPSWDRATAEDWLGRWAMNLMLINVSTRRFGRAVRLPEGDVPAGPGSGVSKSAASRRFVALSAEKLNAFMSADLSKLDLLVVQIDGLHVDEDLVLVAAIGVDGDGHKHPLAVVEGATENSATVQALLDNLIERGIDPAVPRLFIVDGAKALSKAIRATFGRTVAIQRCQIHKARNIMDRLPKELHASTRRVLRQAWELDDAQKAEKLIRNLARRLEQDRPGVAASILEGLDEILTVVRLKLPTELRRSLACTNIAENMMGTIRRVTRNVKRWRNGKMALRWVAAGMIEAAKGFRRLKAHKQLPILRAALLAHQRRLAEKPVAPVSRAA</sequence>
<evidence type="ECO:0000313" key="7">
    <source>
        <dbReference type="EMBL" id="APH72790.1"/>
    </source>
</evidence>
<dbReference type="KEGG" id="meso:BSQ44_16525"/>
<accession>A0A1L3STT5</accession>
<dbReference type="PANTHER" id="PTHR33217:SF7">
    <property type="entry name" value="TRANSPOSASE FOR INSERTION SEQUENCE ELEMENT IS1081"/>
    <property type="match status" value="1"/>
</dbReference>
<dbReference type="EMBL" id="CP018171">
    <property type="protein sequence ID" value="APH72790.1"/>
    <property type="molecule type" value="Genomic_DNA"/>
</dbReference>
<evidence type="ECO:0000256" key="4">
    <source>
        <dbReference type="ARBA" id="ARBA00023125"/>
    </source>
</evidence>
<dbReference type="GO" id="GO:0004803">
    <property type="term" value="F:transposase activity"/>
    <property type="evidence" value="ECO:0007669"/>
    <property type="project" value="UniProtKB-UniRule"/>
</dbReference>
<dbReference type="OrthoDB" id="9793302at2"/>
<keyword evidence="5 6" id="KW-0233">DNA recombination</keyword>
<dbReference type="NCBIfam" id="NF033543">
    <property type="entry name" value="transpos_IS256"/>
    <property type="match status" value="1"/>
</dbReference>
<keyword evidence="6" id="KW-0814">Transposable element</keyword>
<evidence type="ECO:0000256" key="3">
    <source>
        <dbReference type="ARBA" id="ARBA00022578"/>
    </source>
</evidence>
<gene>
    <name evidence="7" type="ORF">BSQ44_16525</name>
</gene>
<evidence type="ECO:0000256" key="1">
    <source>
        <dbReference type="ARBA" id="ARBA00002190"/>
    </source>
</evidence>
<dbReference type="InterPro" id="IPR001207">
    <property type="entry name" value="Transposase_mutator"/>
</dbReference>
<evidence type="ECO:0000313" key="8">
    <source>
        <dbReference type="Proteomes" id="UP000182840"/>
    </source>
</evidence>
<proteinExistence type="inferred from homology"/>
<comment type="similarity">
    <text evidence="2 6">Belongs to the transposase mutator family.</text>
</comment>
<keyword evidence="3 6" id="KW-0815">Transposition</keyword>
<evidence type="ECO:0000256" key="6">
    <source>
        <dbReference type="RuleBase" id="RU365089"/>
    </source>
</evidence>
<dbReference type="Proteomes" id="UP000182840">
    <property type="component" value="Chromosome"/>
</dbReference>
<name>A0A1L3STT5_9HYPH</name>
<dbReference type="STRING" id="1670800.BSQ44_16525"/>
<dbReference type="GO" id="GO:0003677">
    <property type="term" value="F:DNA binding"/>
    <property type="evidence" value="ECO:0007669"/>
    <property type="project" value="UniProtKB-UniRule"/>
</dbReference>
<evidence type="ECO:0000256" key="5">
    <source>
        <dbReference type="ARBA" id="ARBA00023172"/>
    </source>
</evidence>
<dbReference type="GO" id="GO:0006313">
    <property type="term" value="P:DNA transposition"/>
    <property type="evidence" value="ECO:0007669"/>
    <property type="project" value="UniProtKB-UniRule"/>
</dbReference>
<keyword evidence="8" id="KW-1185">Reference proteome</keyword>
<keyword evidence="4 6" id="KW-0238">DNA-binding</keyword>
<dbReference type="AlphaFoldDB" id="A0A1L3STT5"/>
<protein>
    <recommendedName>
        <fullName evidence="6">Mutator family transposase</fullName>
    </recommendedName>
</protein>
<comment type="function">
    <text evidence="1 6">Required for the transposition of the insertion element.</text>
</comment>